<proteinExistence type="predicted"/>
<dbReference type="AlphaFoldDB" id="A0AAP0NVN1"/>
<comment type="caution">
    <text evidence="4">The sequence shown here is derived from an EMBL/GenBank/DDBJ whole genome shotgun (WGS) entry which is preliminary data.</text>
</comment>
<dbReference type="Proteomes" id="UP001419268">
    <property type="component" value="Unassembled WGS sequence"/>
</dbReference>
<dbReference type="Pfam" id="PF14223">
    <property type="entry name" value="Retrotran_gag_2"/>
    <property type="match status" value="1"/>
</dbReference>
<dbReference type="InterPro" id="IPR036875">
    <property type="entry name" value="Znf_CCHC_sf"/>
</dbReference>
<dbReference type="PANTHER" id="PTHR47592:SF31">
    <property type="entry name" value="ZINC FINGER, CCHC-TYPE-RELATED"/>
    <property type="match status" value="1"/>
</dbReference>
<dbReference type="SUPFAM" id="SSF57756">
    <property type="entry name" value="Retrovirus zinc finger-like domains"/>
    <property type="match status" value="1"/>
</dbReference>
<dbReference type="GO" id="GO:0003676">
    <property type="term" value="F:nucleic acid binding"/>
    <property type="evidence" value="ECO:0007669"/>
    <property type="project" value="InterPro"/>
</dbReference>
<accession>A0AAP0NVN1</accession>
<evidence type="ECO:0000313" key="4">
    <source>
        <dbReference type="EMBL" id="KAK9119320.1"/>
    </source>
</evidence>
<sequence length="386" mass="43555">MCERKSAQNKASLNRRLVNMKYKDGRSMIEHLNDVEDLINQLSAIKIVFEDELHALLILSSLPESWETLVVSLSNSAPGGVLSLSMVRDSLYDEETRRKDKEIDTSQALVTTEEHRGISISRGPRGRSKFRDESQTKGKFACFHYGKEGHIKRNCKVWKREQNDEKNRNKADDRNTTTTISDANEELVLLSFVEDQGHVTNADSERVVDSGASFHATSRKDVFSVYRAWNFGNAKMGSDSFTYIVGIGDVSVQTNVGCTVILKDVRHVPDLRLSLISTHALDLDGYYNIFGGNEWKLTKGSIAVARGKSSYTLYKTQLKTVKCDLNAVEDDSSPDLWHRRLGHMNEKGLQMLAKKSHIPFAKGKILNPCDDCLFGKQHKVSFFFII</sequence>
<feature type="region of interest" description="Disordered" evidence="1">
    <location>
        <begin position="113"/>
        <end position="133"/>
    </location>
</feature>
<dbReference type="GO" id="GO:0008270">
    <property type="term" value="F:zinc ion binding"/>
    <property type="evidence" value="ECO:0007669"/>
    <property type="project" value="InterPro"/>
</dbReference>
<gene>
    <name evidence="4" type="ORF">Scep_017413</name>
</gene>
<evidence type="ECO:0008006" key="6">
    <source>
        <dbReference type="Google" id="ProtNLM"/>
    </source>
</evidence>
<organism evidence="4 5">
    <name type="scientific">Stephania cephalantha</name>
    <dbReference type="NCBI Taxonomy" id="152367"/>
    <lineage>
        <taxon>Eukaryota</taxon>
        <taxon>Viridiplantae</taxon>
        <taxon>Streptophyta</taxon>
        <taxon>Embryophyta</taxon>
        <taxon>Tracheophyta</taxon>
        <taxon>Spermatophyta</taxon>
        <taxon>Magnoliopsida</taxon>
        <taxon>Ranunculales</taxon>
        <taxon>Menispermaceae</taxon>
        <taxon>Menispermoideae</taxon>
        <taxon>Cissampelideae</taxon>
        <taxon>Stephania</taxon>
    </lineage>
</organism>
<evidence type="ECO:0000259" key="3">
    <source>
        <dbReference type="Pfam" id="PF22936"/>
    </source>
</evidence>
<feature type="domain" description="Retrovirus-related Pol polyprotein from transposon TNT 1-94-like beta-barrel" evidence="3">
    <location>
        <begin position="207"/>
        <end position="286"/>
    </location>
</feature>
<name>A0AAP0NVN1_9MAGN</name>
<evidence type="ECO:0000313" key="5">
    <source>
        <dbReference type="Proteomes" id="UP001419268"/>
    </source>
</evidence>
<dbReference type="Pfam" id="PF22936">
    <property type="entry name" value="Pol_BBD"/>
    <property type="match status" value="1"/>
</dbReference>
<reference evidence="4 5" key="1">
    <citation type="submission" date="2024-01" db="EMBL/GenBank/DDBJ databases">
        <title>Genome assemblies of Stephania.</title>
        <authorList>
            <person name="Yang L."/>
        </authorList>
    </citation>
    <scope>NUCLEOTIDE SEQUENCE [LARGE SCALE GENOMIC DNA]</scope>
    <source>
        <strain evidence="4">JXDWG</strain>
        <tissue evidence="4">Leaf</tissue>
    </source>
</reference>
<dbReference type="EMBL" id="JBBNAG010000007">
    <property type="protein sequence ID" value="KAK9119320.1"/>
    <property type="molecule type" value="Genomic_DNA"/>
</dbReference>
<evidence type="ECO:0000256" key="1">
    <source>
        <dbReference type="SAM" id="MobiDB-lite"/>
    </source>
</evidence>
<keyword evidence="5" id="KW-1185">Reference proteome</keyword>
<dbReference type="PANTHER" id="PTHR47592">
    <property type="entry name" value="PBF68 PROTEIN"/>
    <property type="match status" value="1"/>
</dbReference>
<dbReference type="InterPro" id="IPR025724">
    <property type="entry name" value="GAG-pre-integrase_dom"/>
</dbReference>
<evidence type="ECO:0000259" key="2">
    <source>
        <dbReference type="Pfam" id="PF13976"/>
    </source>
</evidence>
<dbReference type="InterPro" id="IPR054722">
    <property type="entry name" value="PolX-like_BBD"/>
</dbReference>
<protein>
    <recommendedName>
        <fullName evidence="6">GAG-pre-integrase domain-containing protein</fullName>
    </recommendedName>
</protein>
<dbReference type="Pfam" id="PF13976">
    <property type="entry name" value="gag_pre-integrs"/>
    <property type="match status" value="1"/>
</dbReference>
<feature type="domain" description="GAG-pre-integrase" evidence="2">
    <location>
        <begin position="313"/>
        <end position="377"/>
    </location>
</feature>